<dbReference type="OrthoDB" id="583768at2"/>
<sequence length="157" mass="17625">MLARWRQLSRMERRALWPAAWRLLLARLCLLGGIRRAQRWLGDVGALKLPEQLGEEDQGQARPGGVGLPEPDMVIWQHRATALKRIGARIPDTHCLARALALRWWMRSQGLPAEMRIGVRQGSAGIESHAWVELDGIAMDETAEIVARFTTVDFGEG</sequence>
<dbReference type="RefSeq" id="WP_156201150.1">
    <property type="nucleotide sequence ID" value="NZ_CP012154.1"/>
</dbReference>
<reference evidence="2 3" key="1">
    <citation type="submission" date="2015-07" db="EMBL/GenBank/DDBJ databases">
        <authorList>
            <person name="Noorani M."/>
        </authorList>
    </citation>
    <scope>NUCLEOTIDE SEQUENCE [LARGE SCALE GENOMIC DNA]</scope>
    <source>
        <strain evidence="2 3">KCTC 42284</strain>
    </source>
</reference>
<dbReference type="STRING" id="1579979.WM2015_2383"/>
<protein>
    <recommendedName>
        <fullName evidence="1">Microcin J25-processing protein McjB C-terminal domain-containing protein</fullName>
    </recommendedName>
</protein>
<dbReference type="AlphaFoldDB" id="A0A0K0XYJ5"/>
<proteinExistence type="predicted"/>
<evidence type="ECO:0000313" key="3">
    <source>
        <dbReference type="Proteomes" id="UP000066624"/>
    </source>
</evidence>
<organism evidence="2 3">
    <name type="scientific">Wenzhouxiangella marina</name>
    <dbReference type="NCBI Taxonomy" id="1579979"/>
    <lineage>
        <taxon>Bacteria</taxon>
        <taxon>Pseudomonadati</taxon>
        <taxon>Pseudomonadota</taxon>
        <taxon>Gammaproteobacteria</taxon>
        <taxon>Chromatiales</taxon>
        <taxon>Wenzhouxiangellaceae</taxon>
        <taxon>Wenzhouxiangella</taxon>
    </lineage>
</organism>
<dbReference type="InterPro" id="IPR032708">
    <property type="entry name" value="McjB_C"/>
</dbReference>
<dbReference type="EMBL" id="CP012154">
    <property type="protein sequence ID" value="AKS42745.1"/>
    <property type="molecule type" value="Genomic_DNA"/>
</dbReference>
<feature type="domain" description="Microcin J25-processing protein McjB C-terminal" evidence="1">
    <location>
        <begin position="64"/>
        <end position="152"/>
    </location>
</feature>
<dbReference type="Pfam" id="PF13471">
    <property type="entry name" value="Transglut_core3"/>
    <property type="match status" value="1"/>
</dbReference>
<dbReference type="NCBIfam" id="NF033537">
    <property type="entry name" value="lasso_biosyn_B2"/>
    <property type="match status" value="1"/>
</dbReference>
<evidence type="ECO:0000259" key="1">
    <source>
        <dbReference type="Pfam" id="PF13471"/>
    </source>
</evidence>
<dbReference type="InterPro" id="IPR053521">
    <property type="entry name" value="McjB-like"/>
</dbReference>
<accession>A0A0K0XYJ5</accession>
<dbReference type="KEGG" id="wma:WM2015_2383"/>
<name>A0A0K0XYJ5_9GAMM</name>
<keyword evidence="3" id="KW-1185">Reference proteome</keyword>
<evidence type="ECO:0000313" key="2">
    <source>
        <dbReference type="EMBL" id="AKS42745.1"/>
    </source>
</evidence>
<dbReference type="Proteomes" id="UP000066624">
    <property type="component" value="Chromosome"/>
</dbReference>
<gene>
    <name evidence="2" type="ORF">WM2015_2383</name>
</gene>